<dbReference type="AlphaFoldDB" id="A0A7R8YP07"/>
<protein>
    <submittedName>
        <fullName evidence="1">Uncharacterized protein</fullName>
    </submittedName>
</protein>
<evidence type="ECO:0000313" key="2">
    <source>
        <dbReference type="Proteomes" id="UP000594454"/>
    </source>
</evidence>
<reference evidence="1 2" key="1">
    <citation type="submission" date="2020-11" db="EMBL/GenBank/DDBJ databases">
        <authorList>
            <person name="Wallbank WR R."/>
            <person name="Pardo Diaz C."/>
            <person name="Kozak K."/>
            <person name="Martin S."/>
            <person name="Jiggins C."/>
            <person name="Moest M."/>
            <person name="Warren A I."/>
            <person name="Generalovic N T."/>
            <person name="Byers J.R.P. K."/>
            <person name="Montejo-Kovacevich G."/>
            <person name="Yen C E."/>
        </authorList>
    </citation>
    <scope>NUCLEOTIDE SEQUENCE [LARGE SCALE GENOMIC DNA]</scope>
</reference>
<gene>
    <name evidence="1" type="ORF">HERILL_LOCUS275</name>
</gene>
<evidence type="ECO:0000313" key="1">
    <source>
        <dbReference type="EMBL" id="CAD7076886.1"/>
    </source>
</evidence>
<accession>A0A7R8YP07</accession>
<dbReference type="InParanoid" id="A0A7R8YP07"/>
<name>A0A7R8YP07_HERIL</name>
<dbReference type="Proteomes" id="UP000594454">
    <property type="component" value="Chromosome 1"/>
</dbReference>
<proteinExistence type="predicted"/>
<dbReference type="EMBL" id="LR899009">
    <property type="protein sequence ID" value="CAD7076886.1"/>
    <property type="molecule type" value="Genomic_DNA"/>
</dbReference>
<keyword evidence="2" id="KW-1185">Reference proteome</keyword>
<organism evidence="1 2">
    <name type="scientific">Hermetia illucens</name>
    <name type="common">Black soldier fly</name>
    <dbReference type="NCBI Taxonomy" id="343691"/>
    <lineage>
        <taxon>Eukaryota</taxon>
        <taxon>Metazoa</taxon>
        <taxon>Ecdysozoa</taxon>
        <taxon>Arthropoda</taxon>
        <taxon>Hexapoda</taxon>
        <taxon>Insecta</taxon>
        <taxon>Pterygota</taxon>
        <taxon>Neoptera</taxon>
        <taxon>Endopterygota</taxon>
        <taxon>Diptera</taxon>
        <taxon>Brachycera</taxon>
        <taxon>Stratiomyomorpha</taxon>
        <taxon>Stratiomyidae</taxon>
        <taxon>Hermetiinae</taxon>
        <taxon>Hermetia</taxon>
    </lineage>
</organism>
<sequence>MVEAPILARKTLLKVWSMTRRYINSSVEKQFLNGISGKTLISLCPMGISGREFCVFLSNSSRVFVGGRLRPSDR</sequence>